<name>A0A0F5YN34_9CYAN</name>
<comment type="caution">
    <text evidence="6">The sequence shown here is derived from an EMBL/GenBank/DDBJ whole genome shotgun (WGS) entry which is preliminary data.</text>
</comment>
<dbReference type="CDD" id="cd00325">
    <property type="entry name" value="chitinase_GH19"/>
    <property type="match status" value="1"/>
</dbReference>
<proteinExistence type="predicted"/>
<sequence>MSCTVGRSYIIKSGDELYKIAEQQLGDGNRWREIQKPDGSPMTDNDASNLQVGQEICLPGSTTPPPSPGGNGFAGLISSQTYEAMFPNRNALYTYDSLVNATKHYPQFCNSGSDEQRKQEAAAFLANIAHETTGGWDAAPGGRFAWGLHFIEEQNPTSQYCDPSNTTYPCAPGRSYYGRGPIQLSWNYNYGQVGQALGLDLLNNPDLVKTDGEIAFRTALWFWMTPQPPKPSCHEVMTGGWTPSADDASKGRVPGFGMTINIINGGLECSIPTNDKVRDRVGFYERFTQMLGVSQGDNIYCDRMAHY</sequence>
<dbReference type="AlphaFoldDB" id="A0A0F5YN34"/>
<feature type="disulfide bond" evidence="4">
    <location>
        <begin position="269"/>
        <end position="301"/>
    </location>
</feature>
<dbReference type="PANTHER" id="PTHR22595:SF79">
    <property type="entry name" value="CHITINASE 12"/>
    <property type="match status" value="1"/>
</dbReference>
<dbReference type="OrthoDB" id="1242806at2"/>
<dbReference type="FunFam" id="3.30.20.10:FF:000001">
    <property type="entry name" value="Endochitinase (Chitinase)"/>
    <property type="match status" value="1"/>
</dbReference>
<reference evidence="6 7" key="1">
    <citation type="submission" date="2015-06" db="EMBL/GenBank/DDBJ databases">
        <title>Draft genome assembly of filamentous brackish cyanobacterium Limnoraphis robusta strain CS-951.</title>
        <authorList>
            <person name="Willis A."/>
            <person name="Parks M."/>
            <person name="Burford M.A."/>
        </authorList>
    </citation>
    <scope>NUCLEOTIDE SEQUENCE [LARGE SCALE GENOMIC DNA]</scope>
    <source>
        <strain evidence="6 7">CS-951</strain>
    </source>
</reference>
<feature type="domain" description="LysM" evidence="5">
    <location>
        <begin position="7"/>
        <end position="58"/>
    </location>
</feature>
<feature type="disulfide bond" evidence="4">
    <location>
        <begin position="161"/>
        <end position="170"/>
    </location>
</feature>
<evidence type="ECO:0000256" key="1">
    <source>
        <dbReference type="ARBA" id="ARBA00022821"/>
    </source>
</evidence>
<accession>A0A0F5YN34</accession>
<evidence type="ECO:0000256" key="3">
    <source>
        <dbReference type="PIRSR" id="PIRSR001060-1"/>
    </source>
</evidence>
<dbReference type="PIRSF" id="PIRSF001060">
    <property type="entry name" value="Endochitinase"/>
    <property type="match status" value="1"/>
</dbReference>
<evidence type="ECO:0000256" key="4">
    <source>
        <dbReference type="PIRSR" id="PIRSR001060-2"/>
    </source>
</evidence>
<evidence type="ECO:0000313" key="6">
    <source>
        <dbReference type="EMBL" id="KKD39585.1"/>
    </source>
</evidence>
<evidence type="ECO:0000256" key="2">
    <source>
        <dbReference type="ARBA" id="ARBA00023157"/>
    </source>
</evidence>
<dbReference type="GO" id="GO:0016998">
    <property type="term" value="P:cell wall macromolecule catabolic process"/>
    <property type="evidence" value="ECO:0007669"/>
    <property type="project" value="InterPro"/>
</dbReference>
<dbReference type="InterPro" id="IPR000726">
    <property type="entry name" value="Glyco_hydro_19_cat"/>
</dbReference>
<organism evidence="6 7">
    <name type="scientific">Limnoraphis robusta CS-951</name>
    <dbReference type="NCBI Taxonomy" id="1637645"/>
    <lineage>
        <taxon>Bacteria</taxon>
        <taxon>Bacillati</taxon>
        <taxon>Cyanobacteriota</taxon>
        <taxon>Cyanophyceae</taxon>
        <taxon>Oscillatoriophycideae</taxon>
        <taxon>Oscillatoriales</taxon>
        <taxon>Sirenicapillariaceae</taxon>
        <taxon>Limnoraphis</taxon>
    </lineage>
</organism>
<dbReference type="EMBL" id="LATL02000141">
    <property type="protein sequence ID" value="KKD39585.1"/>
    <property type="molecule type" value="Genomic_DNA"/>
</dbReference>
<dbReference type="GO" id="GO:0005975">
    <property type="term" value="P:carbohydrate metabolic process"/>
    <property type="evidence" value="ECO:0007669"/>
    <property type="project" value="InterPro"/>
</dbReference>
<dbReference type="PANTHER" id="PTHR22595">
    <property type="entry name" value="CHITINASE-RELATED"/>
    <property type="match status" value="1"/>
</dbReference>
<dbReference type="InterPro" id="IPR016283">
    <property type="entry name" value="Glyco_hydro_19"/>
</dbReference>
<protein>
    <recommendedName>
        <fullName evidence="5">LysM domain-containing protein</fullName>
    </recommendedName>
</protein>
<dbReference type="Pfam" id="PF00182">
    <property type="entry name" value="Glyco_hydro_19"/>
    <property type="match status" value="1"/>
</dbReference>
<dbReference type="PROSITE" id="PS00774">
    <property type="entry name" value="CHITINASE_19_2"/>
    <property type="match status" value="1"/>
</dbReference>
<dbReference type="Gene3D" id="3.10.350.10">
    <property type="entry name" value="LysM domain"/>
    <property type="match status" value="1"/>
</dbReference>
<dbReference type="InterPro" id="IPR023346">
    <property type="entry name" value="Lysozyme-like_dom_sf"/>
</dbReference>
<dbReference type="RefSeq" id="WP_046276928.1">
    <property type="nucleotide sequence ID" value="NZ_LATL02000141.1"/>
</dbReference>
<gene>
    <name evidence="6" type="ORF">WN50_02530</name>
</gene>
<dbReference type="SUPFAM" id="SSF53955">
    <property type="entry name" value="Lysozyme-like"/>
    <property type="match status" value="1"/>
</dbReference>
<dbReference type="InterPro" id="IPR018392">
    <property type="entry name" value="LysM"/>
</dbReference>
<keyword evidence="1" id="KW-0611">Plant defense</keyword>
<keyword evidence="2 4" id="KW-1015">Disulfide bond</keyword>
<dbReference type="GO" id="GO:0050832">
    <property type="term" value="P:defense response to fungus"/>
    <property type="evidence" value="ECO:0007669"/>
    <property type="project" value="UniProtKB-ARBA"/>
</dbReference>
<dbReference type="GO" id="GO:0006032">
    <property type="term" value="P:chitin catabolic process"/>
    <property type="evidence" value="ECO:0007669"/>
    <property type="project" value="InterPro"/>
</dbReference>
<dbReference type="PATRIC" id="fig|1637645.4.peg.2877"/>
<dbReference type="Proteomes" id="UP000033607">
    <property type="component" value="Unassembled WGS sequence"/>
</dbReference>
<dbReference type="Gene3D" id="3.30.20.10">
    <property type="entry name" value="Endochitinase, domain 2"/>
    <property type="match status" value="1"/>
</dbReference>
<evidence type="ECO:0000313" key="7">
    <source>
        <dbReference type="Proteomes" id="UP000033607"/>
    </source>
</evidence>
<dbReference type="PROSITE" id="PS51782">
    <property type="entry name" value="LYSM"/>
    <property type="match status" value="1"/>
</dbReference>
<dbReference type="Gene3D" id="1.10.530.10">
    <property type="match status" value="1"/>
</dbReference>
<dbReference type="InterPro" id="IPR036779">
    <property type="entry name" value="LysM_dom_sf"/>
</dbReference>
<feature type="active site" description="Proton donor" evidence="3">
    <location>
        <position position="131"/>
    </location>
</feature>
<dbReference type="GO" id="GO:0004568">
    <property type="term" value="F:chitinase activity"/>
    <property type="evidence" value="ECO:0007669"/>
    <property type="project" value="InterPro"/>
</dbReference>
<evidence type="ECO:0000259" key="5">
    <source>
        <dbReference type="PROSITE" id="PS51782"/>
    </source>
</evidence>